<dbReference type="EMBL" id="CP028271">
    <property type="protein sequence ID" value="QHM72946.1"/>
    <property type="molecule type" value="Genomic_DNA"/>
</dbReference>
<protein>
    <recommendedName>
        <fullName evidence="3">Actin cross-linking toxin VgrG1</fullName>
    </recommendedName>
</protein>
<dbReference type="Proteomes" id="UP000464053">
    <property type="component" value="Chromosome"/>
</dbReference>
<dbReference type="OrthoDB" id="5812814at2"/>
<reference evidence="1 2" key="1">
    <citation type="submission" date="2018-03" db="EMBL/GenBank/DDBJ databases">
        <title>Pantoea intestinalis SRCM103226 isolated form the mealworm.</title>
        <authorList>
            <person name="Jeong D.-Y."/>
            <person name="Kim J.W."/>
        </authorList>
    </citation>
    <scope>NUCLEOTIDE SEQUENCE [LARGE SCALE GENOMIC DNA]</scope>
    <source>
        <strain evidence="1 2">SRCM103226</strain>
    </source>
</reference>
<evidence type="ECO:0000313" key="2">
    <source>
        <dbReference type="Proteomes" id="UP000464053"/>
    </source>
</evidence>
<dbReference type="SUPFAM" id="SSF69255">
    <property type="entry name" value="gp5 N-terminal domain-like"/>
    <property type="match status" value="1"/>
</dbReference>
<sequence length="574" mass="61844">MKPIKRLFLSGDQSHLVDCNIMLELNACGRGFITASTETDYTGKMVRLDVGYDGLVLRWFTGYVERSQPADNGTCRLFVRELVGVFDKLWPCSFQHPTLRQITDWITEQSGLTVSPPAGAAYADTPVPHFTHSGTGYQLLASLGRVFSIADYVWYQLPDGAVFVGAAEHSLFAGKPVEIPHEFSQASAAGNSMVVPMIQSLRPGVEVNGQRLSQVQLNNDDMTITWLPRNKATSKPLQKSPIQRQIESAYPELASGLHLPKIARVEAPSEDVSGGNIADPFRPRYAVDLQLLDENGNPAVNTPVYPAVPLPVPMAGNESGMFQFPPPGTLVEVGFVEGRPDKPFVRQIMPQGQSLPAVKPGEQLQQQRDGVSQRVTVAGDWERQTDQSIRENSMTREITADNETRKLVVRETIVQATDKTTVLGTTTLLAGAVVHISEGDYSVGTSSNLTISCGQNNAVSVGGDVKREVGGKLNDKIQSDATVSIGGSLTEKITGIRKSVAAAQELIGASVKLGSEEINVLTLLTDTLDVVHELAQICATHTHPSVSTSGQASQFTGTATKASNLKAKYSPLIA</sequence>
<dbReference type="AlphaFoldDB" id="A0A6P1Q1U1"/>
<dbReference type="Gene3D" id="2.40.50.230">
    <property type="entry name" value="Gp5 N-terminal domain"/>
    <property type="match status" value="1"/>
</dbReference>
<organism evidence="1 2">
    <name type="scientific">Mixta intestinalis</name>
    <dbReference type="NCBI Taxonomy" id="1615494"/>
    <lineage>
        <taxon>Bacteria</taxon>
        <taxon>Pseudomonadati</taxon>
        <taxon>Pseudomonadota</taxon>
        <taxon>Gammaproteobacteria</taxon>
        <taxon>Enterobacterales</taxon>
        <taxon>Erwiniaceae</taxon>
        <taxon>Mixta</taxon>
    </lineage>
</organism>
<evidence type="ECO:0000313" key="1">
    <source>
        <dbReference type="EMBL" id="QHM72946.1"/>
    </source>
</evidence>
<accession>A0A6P1Q1U1</accession>
<dbReference type="SUPFAM" id="SSF69349">
    <property type="entry name" value="Phage fibre proteins"/>
    <property type="match status" value="1"/>
</dbReference>
<dbReference type="RefSeq" id="WP_160251168.1">
    <property type="nucleotide sequence ID" value="NZ_CP028271.1"/>
</dbReference>
<proteinExistence type="predicted"/>
<dbReference type="InterPro" id="IPR037026">
    <property type="entry name" value="Vgr_OB-fold_dom_sf"/>
</dbReference>
<keyword evidence="2" id="KW-1185">Reference proteome</keyword>
<evidence type="ECO:0008006" key="3">
    <source>
        <dbReference type="Google" id="ProtNLM"/>
    </source>
</evidence>
<gene>
    <name evidence="1" type="ORF">C7M51_03287</name>
</gene>
<dbReference type="KEGG" id="mint:C7M51_03287"/>
<name>A0A6P1Q1U1_9GAMM</name>